<gene>
    <name evidence="2" type="ORF">MKK02DRAFT_38753</name>
</gene>
<reference evidence="2" key="1">
    <citation type="journal article" date="2022" name="G3 (Bethesda)">
        <title>High quality genome of the basidiomycete yeast Dioszegia hungarica PDD-24b-2 isolated from cloud water.</title>
        <authorList>
            <person name="Jarrige D."/>
            <person name="Haridas S."/>
            <person name="Bleykasten-Grosshans C."/>
            <person name="Joly M."/>
            <person name="Nadalig T."/>
            <person name="Sancelme M."/>
            <person name="Vuilleumier S."/>
            <person name="Grigoriev I.V."/>
            <person name="Amato P."/>
            <person name="Bringel F."/>
        </authorList>
    </citation>
    <scope>NUCLEOTIDE SEQUENCE</scope>
    <source>
        <strain evidence="2">PDD-24b-2</strain>
    </source>
</reference>
<protein>
    <submittedName>
        <fullName evidence="2">Uncharacterized protein</fullName>
    </submittedName>
</protein>
<feature type="compositionally biased region" description="Basic residues" evidence="1">
    <location>
        <begin position="771"/>
        <end position="780"/>
    </location>
</feature>
<feature type="region of interest" description="Disordered" evidence="1">
    <location>
        <begin position="241"/>
        <end position="386"/>
    </location>
</feature>
<evidence type="ECO:0000256" key="1">
    <source>
        <dbReference type="SAM" id="MobiDB-lite"/>
    </source>
</evidence>
<feature type="compositionally biased region" description="Gly residues" evidence="1">
    <location>
        <begin position="131"/>
        <end position="140"/>
    </location>
</feature>
<dbReference type="Proteomes" id="UP001164286">
    <property type="component" value="Unassembled WGS sequence"/>
</dbReference>
<dbReference type="EMBL" id="JAKWFO010000008">
    <property type="protein sequence ID" value="KAI9634081.1"/>
    <property type="molecule type" value="Genomic_DNA"/>
</dbReference>
<organism evidence="2 3">
    <name type="scientific">Dioszegia hungarica</name>
    <dbReference type="NCBI Taxonomy" id="4972"/>
    <lineage>
        <taxon>Eukaryota</taxon>
        <taxon>Fungi</taxon>
        <taxon>Dikarya</taxon>
        <taxon>Basidiomycota</taxon>
        <taxon>Agaricomycotina</taxon>
        <taxon>Tremellomycetes</taxon>
        <taxon>Tremellales</taxon>
        <taxon>Bulleribasidiaceae</taxon>
        <taxon>Dioszegia</taxon>
    </lineage>
</organism>
<evidence type="ECO:0000313" key="3">
    <source>
        <dbReference type="Proteomes" id="UP001164286"/>
    </source>
</evidence>
<keyword evidence="3" id="KW-1185">Reference proteome</keyword>
<accession>A0AA38LUN3</accession>
<feature type="region of interest" description="Disordered" evidence="1">
    <location>
        <begin position="1"/>
        <end position="200"/>
    </location>
</feature>
<feature type="compositionally biased region" description="Pro residues" evidence="1">
    <location>
        <begin position="372"/>
        <end position="385"/>
    </location>
</feature>
<sequence length="900" mass="98100">MTHSSKGSTGRHHHRTSAVPSDKTERGELSADPAKTSQMTTVTPKEDQGGSGPTRSSSRGSLRLHEPPPEMGKRKVRTRQRLSPTERVYEDPEAAKAAFQAERVGNPFHRRAPTPYTSRARRRSGSQSTAGSGGGSGGESGSDATRQAIGRKASGRSLRSRVSFEDGSLSRRRGGDSGEEGDASGEEGYRPRSTLGAWEPGFGATQGIGAAGEAIEVIGLGRKTPRHRIFKREMLKPALRSAMSSRVDLTTTSHGGGGNCGRDKPLPGRPGSIVSSVIDVLRSRPSLPPENGHRDHQPQRHQRGPPSSFRRPVPGQATSHSPTDSVSQQAAEHHTSPQRTGGPQTSPDFPLIRARSFQAPSNAWPDQLSPISPLPPPAQTAPPRPSLRALFSSFSRNLNFDDAPFGGSGGGLSRRPHSPILLVPPAENLFAYLATIYLAEWREWPVPPGEGGSKRERGVMSKKNGAAGWEWYRRAEAAEGSRGMRALTSWGTLDRFWDRQIVDWCQQNVPSEPVDPENRWGKQIFALPAQGYQTLEFYDEKAQSTPDNGLLSWVTGSLLQTATSVLHMLRHSASPFAFHLIPSPPPPYAPQPQHRRTRSKDSHALWEGFGTLVSVHKDNSSDRSMILEVRPPGIVSSAVMREFAKPRREWWMLPSEAYTGDVGQANLLQAQEVYDACVQNQVFFFVVTNLKYWVFGTFNSNYTSASCSPVLHRKAKEPSVMQCMASWLVRSVDERPKASEPVPLNIIPPPSPQSPLAPPYSQPNPAQRSQPHSRHSRSRSHPTSSPVPTYEYVHQPQQAWQNHAGVGWTGQHQAYEYNPYPSPALSDFGYPAYGMHGMGMGMQGYGGHGEGQGGGYGYGTWSPGGGAQGYPGRHGNSPVPQAQAQNSMGGFWYGSTGWGR</sequence>
<feature type="compositionally biased region" description="Pro residues" evidence="1">
    <location>
        <begin position="746"/>
        <end position="762"/>
    </location>
</feature>
<feature type="compositionally biased region" description="Polar residues" evidence="1">
    <location>
        <begin position="316"/>
        <end position="330"/>
    </location>
</feature>
<comment type="caution">
    <text evidence="2">The sequence shown here is derived from an EMBL/GenBank/DDBJ whole genome shotgun (WGS) entry which is preliminary data.</text>
</comment>
<dbReference type="GeneID" id="77729469"/>
<feature type="compositionally biased region" description="Basic and acidic residues" evidence="1">
    <location>
        <begin position="63"/>
        <end position="73"/>
    </location>
</feature>
<evidence type="ECO:0000313" key="2">
    <source>
        <dbReference type="EMBL" id="KAI9634081.1"/>
    </source>
</evidence>
<dbReference type="RefSeq" id="XP_052943858.1">
    <property type="nucleotide sequence ID" value="XM_053090264.1"/>
</dbReference>
<feature type="compositionally biased region" description="Polar residues" evidence="1">
    <location>
        <begin position="242"/>
        <end position="253"/>
    </location>
</feature>
<feature type="region of interest" description="Disordered" evidence="1">
    <location>
        <begin position="740"/>
        <end position="789"/>
    </location>
</feature>
<name>A0AA38LUN3_9TREE</name>
<dbReference type="AlphaFoldDB" id="A0AA38LUN3"/>
<feature type="compositionally biased region" description="Polar residues" evidence="1">
    <location>
        <begin position="337"/>
        <end position="347"/>
    </location>
</feature>
<proteinExistence type="predicted"/>